<keyword evidence="1" id="KW-0812">Transmembrane</keyword>
<feature type="signal peptide" evidence="2">
    <location>
        <begin position="1"/>
        <end position="23"/>
    </location>
</feature>
<accession>G8QN66</accession>
<dbReference type="InterPro" id="IPR008020">
    <property type="entry name" value="G8P"/>
</dbReference>
<dbReference type="STRING" id="640081.Dsui_2555"/>
<reference evidence="3 4" key="1">
    <citation type="journal article" date="2012" name="J. Bacteriol.">
        <title>Complete genome sequence of the anaerobic perchlorate-reducing bacterium Azospira suillum strain PS.</title>
        <authorList>
            <person name="Byrne-Bailey K.G."/>
            <person name="Coates J.D."/>
        </authorList>
    </citation>
    <scope>NUCLEOTIDE SEQUENCE [LARGE SCALE GENOMIC DNA]</scope>
    <source>
        <strain evidence="4">ATCC BAA-33 / DSM 13638 / PS</strain>
    </source>
</reference>
<dbReference type="KEGG" id="dsu:Dsui_2555"/>
<feature type="chain" id="PRO_5003514066" evidence="2">
    <location>
        <begin position="24"/>
        <end position="65"/>
    </location>
</feature>
<evidence type="ECO:0000313" key="3">
    <source>
        <dbReference type="EMBL" id="AEV26906.1"/>
    </source>
</evidence>
<keyword evidence="3" id="KW-0946">Virion</keyword>
<keyword evidence="2" id="KW-0732">Signal</keyword>
<dbReference type="RefSeq" id="WP_014237589.1">
    <property type="nucleotide sequence ID" value="NC_016616.1"/>
</dbReference>
<dbReference type="HOGENOM" id="CLU_195010_0_0_4"/>
<protein>
    <submittedName>
        <fullName evidence="3">Bacteriophage coat protein B</fullName>
    </submittedName>
</protein>
<gene>
    <name evidence="3" type="ordered locus">Dsui_2555</name>
</gene>
<dbReference type="eggNOG" id="ENOG5033JHR">
    <property type="taxonomic scope" value="Bacteria"/>
</dbReference>
<evidence type="ECO:0000313" key="4">
    <source>
        <dbReference type="Proteomes" id="UP000005633"/>
    </source>
</evidence>
<keyword evidence="1" id="KW-0472">Membrane</keyword>
<dbReference type="Proteomes" id="UP000005633">
    <property type="component" value="Chromosome"/>
</dbReference>
<organism evidence="3 4">
    <name type="scientific">Azospira oryzae (strain ATCC BAA-33 / DSM 13638 / PS)</name>
    <name type="common">Dechlorosoma suillum</name>
    <dbReference type="NCBI Taxonomy" id="640081"/>
    <lineage>
        <taxon>Bacteria</taxon>
        <taxon>Pseudomonadati</taxon>
        <taxon>Pseudomonadota</taxon>
        <taxon>Betaproteobacteria</taxon>
        <taxon>Rhodocyclales</taxon>
        <taxon>Rhodocyclaceae</taxon>
        <taxon>Azospira</taxon>
    </lineage>
</organism>
<proteinExistence type="predicted"/>
<feature type="transmembrane region" description="Helical" evidence="1">
    <location>
        <begin position="39"/>
        <end position="61"/>
    </location>
</feature>
<keyword evidence="1" id="KW-1133">Transmembrane helix</keyword>
<dbReference type="AlphaFoldDB" id="G8QN66"/>
<sequence>MKKKLVALSALAGSLLSVGSAHAAVDVTAVTTEISGAAAPIAAIGGAVLVILVTAAVYKWVRRAL</sequence>
<dbReference type="EMBL" id="CP003153">
    <property type="protein sequence ID" value="AEV26906.1"/>
    <property type="molecule type" value="Genomic_DNA"/>
</dbReference>
<dbReference type="SUPFAM" id="SSF57987">
    <property type="entry name" value="Inovirus (filamentous phage) major coat protein"/>
    <property type="match status" value="1"/>
</dbReference>
<keyword evidence="3" id="KW-0167">Capsid protein</keyword>
<evidence type="ECO:0000256" key="1">
    <source>
        <dbReference type="SAM" id="Phobius"/>
    </source>
</evidence>
<evidence type="ECO:0000256" key="2">
    <source>
        <dbReference type="SAM" id="SignalP"/>
    </source>
</evidence>
<name>G8QN66_AZOOP</name>
<dbReference type="Pfam" id="PF05356">
    <property type="entry name" value="Phage_Coat_B"/>
    <property type="match status" value="1"/>
</dbReference>